<organism evidence="1 2">
    <name type="scientific">Deinococcus peraridilitoris (strain DSM 19664 / LMG 22246 / CIP 109416 / KR-200)</name>
    <dbReference type="NCBI Taxonomy" id="937777"/>
    <lineage>
        <taxon>Bacteria</taxon>
        <taxon>Thermotogati</taxon>
        <taxon>Deinococcota</taxon>
        <taxon>Deinococci</taxon>
        <taxon>Deinococcales</taxon>
        <taxon>Deinococcaceae</taxon>
        <taxon>Deinococcus</taxon>
    </lineage>
</organism>
<protein>
    <submittedName>
        <fullName evidence="1">Uncharacterized protein</fullName>
    </submittedName>
</protein>
<sequence>MNVSFSLRNRPFCEINDFSGFTFVLDAYRKYTKFAVWIGIDPPEQVQHI</sequence>
<dbReference type="Proteomes" id="UP000010467">
    <property type="component" value="Chromosome"/>
</dbReference>
<gene>
    <name evidence="1" type="ordered locus">Deipe_2802</name>
</gene>
<proteinExistence type="predicted"/>
<dbReference type="HOGENOM" id="CLU_3134815_0_0_0"/>
<accession>L0A347</accession>
<keyword evidence="2" id="KW-1185">Reference proteome</keyword>
<dbReference type="STRING" id="937777.Deipe_2802"/>
<name>L0A347_DEIPD</name>
<dbReference type="AlphaFoldDB" id="L0A347"/>
<dbReference type="KEGG" id="dpd:Deipe_2802"/>
<evidence type="ECO:0000313" key="2">
    <source>
        <dbReference type="Proteomes" id="UP000010467"/>
    </source>
</evidence>
<evidence type="ECO:0000313" key="1">
    <source>
        <dbReference type="EMBL" id="AFZ68266.1"/>
    </source>
</evidence>
<dbReference type="EMBL" id="CP003382">
    <property type="protein sequence ID" value="AFZ68266.1"/>
    <property type="molecule type" value="Genomic_DNA"/>
</dbReference>
<reference evidence="2" key="1">
    <citation type="submission" date="2012-03" db="EMBL/GenBank/DDBJ databases">
        <title>Complete sequence of chromosome of Deinococcus peraridilitoris DSM 19664.</title>
        <authorList>
            <person name="Lucas S."/>
            <person name="Copeland A."/>
            <person name="Lapidus A."/>
            <person name="Glavina del Rio T."/>
            <person name="Dalin E."/>
            <person name="Tice H."/>
            <person name="Bruce D."/>
            <person name="Goodwin L."/>
            <person name="Pitluck S."/>
            <person name="Peters L."/>
            <person name="Mikhailova N."/>
            <person name="Lu M."/>
            <person name="Kyrpides N."/>
            <person name="Mavromatis K."/>
            <person name="Ivanova N."/>
            <person name="Brettin T."/>
            <person name="Detter J.C."/>
            <person name="Han C."/>
            <person name="Larimer F."/>
            <person name="Land M."/>
            <person name="Hauser L."/>
            <person name="Markowitz V."/>
            <person name="Cheng J.-F."/>
            <person name="Hugenholtz P."/>
            <person name="Woyke T."/>
            <person name="Wu D."/>
            <person name="Pukall R."/>
            <person name="Steenblock K."/>
            <person name="Brambilla E."/>
            <person name="Klenk H.-P."/>
            <person name="Eisen J.A."/>
        </authorList>
    </citation>
    <scope>NUCLEOTIDE SEQUENCE [LARGE SCALE GENOMIC DNA]</scope>
    <source>
        <strain evidence="2">DSM 19664 / LMG 22246 / CIP 109416 / KR-200</strain>
    </source>
</reference>